<dbReference type="Proteomes" id="UP000194606">
    <property type="component" value="Unassembled WGS sequence"/>
</dbReference>
<feature type="transmembrane region" description="Helical" evidence="1">
    <location>
        <begin position="6"/>
        <end position="31"/>
    </location>
</feature>
<proteinExistence type="predicted"/>
<name>A0A252CF95_9LACT</name>
<evidence type="ECO:0000313" key="3">
    <source>
        <dbReference type="Proteomes" id="UP000194606"/>
    </source>
</evidence>
<dbReference type="AlphaFoldDB" id="A0A252CF95"/>
<keyword evidence="1" id="KW-0812">Transmembrane</keyword>
<feature type="transmembrane region" description="Helical" evidence="1">
    <location>
        <begin position="126"/>
        <end position="147"/>
    </location>
</feature>
<evidence type="ECO:0000256" key="1">
    <source>
        <dbReference type="SAM" id="Phobius"/>
    </source>
</evidence>
<feature type="transmembrane region" description="Helical" evidence="1">
    <location>
        <begin position="92"/>
        <end position="114"/>
    </location>
</feature>
<evidence type="ECO:0000313" key="2">
    <source>
        <dbReference type="EMBL" id="OUK05208.1"/>
    </source>
</evidence>
<reference evidence="2 3" key="1">
    <citation type="submission" date="2017-02" db="EMBL/GenBank/DDBJ databases">
        <authorList>
            <person name="Peterson S.W."/>
        </authorList>
    </citation>
    <scope>NUCLEOTIDE SEQUENCE [LARGE SCALE GENOMIC DNA]</scope>
    <source>
        <strain evidence="2">159469</strain>
    </source>
</reference>
<sequence>MTQIVITILTIVVPFVFLVSGLVIAILFYFGTRNSVEGAKTRLGFYGIACFAIGLGFGVGPRIFSSLTSPLSDYLTKALPGVPGVDAITTSVTALLGFLTFGAILLGGFQLAWGSRDSIEGGKKRYTSLLIGGITMLIVFAVAPKIATSLLDMAKNNMNKFFNFG</sequence>
<keyword evidence="1" id="KW-1133">Transmembrane helix</keyword>
<protein>
    <submittedName>
        <fullName evidence="2">Uncharacterized protein</fullName>
    </submittedName>
</protein>
<gene>
    <name evidence="2" type="ORF">BZZ03_00380</name>
</gene>
<comment type="caution">
    <text evidence="2">The sequence shown here is derived from an EMBL/GenBank/DDBJ whole genome shotgun (WGS) entry which is preliminary data.</text>
</comment>
<dbReference type="RefSeq" id="WP_086581956.1">
    <property type="nucleotide sequence ID" value="NZ_MUIZ01000001.1"/>
</dbReference>
<keyword evidence="1" id="KW-0472">Membrane</keyword>
<feature type="transmembrane region" description="Helical" evidence="1">
    <location>
        <begin position="43"/>
        <end position="64"/>
    </location>
</feature>
<accession>A0A252CF95</accession>
<dbReference type="EMBL" id="MUIZ01000001">
    <property type="protein sequence ID" value="OUK05208.1"/>
    <property type="molecule type" value="Genomic_DNA"/>
</dbReference>
<organism evidence="2 3">
    <name type="scientific">Lactococcus petauri</name>
    <dbReference type="NCBI Taxonomy" id="1940789"/>
    <lineage>
        <taxon>Bacteria</taxon>
        <taxon>Bacillati</taxon>
        <taxon>Bacillota</taxon>
        <taxon>Bacilli</taxon>
        <taxon>Lactobacillales</taxon>
        <taxon>Streptococcaceae</taxon>
        <taxon>Lactococcus</taxon>
    </lineage>
</organism>